<dbReference type="SUPFAM" id="SSF57667">
    <property type="entry name" value="beta-beta-alpha zinc fingers"/>
    <property type="match status" value="1"/>
</dbReference>
<keyword evidence="8" id="KW-1185">Reference proteome</keyword>
<feature type="compositionally biased region" description="Low complexity" evidence="5">
    <location>
        <begin position="294"/>
        <end position="326"/>
    </location>
</feature>
<sequence length="350" mass="38284">MGKAMPGSSKALDNAMKSKGLQKLRWYCQVCEKQCRDENGFKCHTMTEGHLRQMLVVGESAGKHIADYTSRFQGEFVGLLSRRWGTKRVRINQVYQEYIQDKTHLHMNATRFTSLTEFCKHLGRTGVAHVDETEKGWFISWIDNSPRALAKAEANQKKERGDMDDETRQRKLIQEQIERARREGEKRRAEQAAAAGKEVGEGGEVATGEEEITRELKRDEGEKVSLSLSFKATPAAAPLDSTSGIAAPAAATDDAPSSASTIAPTPAPVVKSFIAPPPKPVIGFTPKPNAFKANPLKANPLKSNPLKKPNPLKAGSTSSSSSAGTKRAAPMSAVEAIVAEEMARKQRRTN</sequence>
<dbReference type="GO" id="GO:0003690">
    <property type="term" value="F:double-stranded DNA binding"/>
    <property type="evidence" value="ECO:0007669"/>
    <property type="project" value="TreeGrafter"/>
</dbReference>
<gene>
    <name evidence="7" type="ORF">BCR35DRAFT_301858</name>
</gene>
<keyword evidence="2" id="KW-0479">Metal-binding</keyword>
<evidence type="ECO:0000256" key="1">
    <source>
        <dbReference type="ARBA" id="ARBA00008517"/>
    </source>
</evidence>
<dbReference type="InterPro" id="IPR037321">
    <property type="entry name" value="KIN17-like"/>
</dbReference>
<feature type="compositionally biased region" description="Basic and acidic residues" evidence="5">
    <location>
        <begin position="211"/>
        <end position="223"/>
    </location>
</feature>
<evidence type="ECO:0000256" key="5">
    <source>
        <dbReference type="SAM" id="MobiDB-lite"/>
    </source>
</evidence>
<protein>
    <submittedName>
        <fullName evidence="7">Domain of Kin17 curved DNA-binding protein-domain-containing protein</fullName>
    </submittedName>
</protein>
<dbReference type="EMBL" id="MCGR01000011">
    <property type="protein sequence ID" value="ORY88320.1"/>
    <property type="molecule type" value="Genomic_DNA"/>
</dbReference>
<proteinExistence type="inferred from homology"/>
<keyword evidence="4" id="KW-0862">Zinc</keyword>
<reference evidence="7 8" key="1">
    <citation type="submission" date="2016-07" db="EMBL/GenBank/DDBJ databases">
        <title>Pervasive Adenine N6-methylation of Active Genes in Fungi.</title>
        <authorList>
            <consortium name="DOE Joint Genome Institute"/>
            <person name="Mondo S.J."/>
            <person name="Dannebaum R.O."/>
            <person name="Kuo R.C."/>
            <person name="Labutti K."/>
            <person name="Haridas S."/>
            <person name="Kuo A."/>
            <person name="Salamov A."/>
            <person name="Ahrendt S.R."/>
            <person name="Lipzen A."/>
            <person name="Sullivan W."/>
            <person name="Andreopoulos W.B."/>
            <person name="Clum A."/>
            <person name="Lindquist E."/>
            <person name="Daum C."/>
            <person name="Ramamoorthy G.K."/>
            <person name="Gryganskyi A."/>
            <person name="Culley D."/>
            <person name="Magnuson J.K."/>
            <person name="James T.Y."/>
            <person name="O'Malley M.A."/>
            <person name="Stajich J.E."/>
            <person name="Spatafora J.W."/>
            <person name="Visel A."/>
            <person name="Grigoriev I.V."/>
        </authorList>
    </citation>
    <scope>NUCLEOTIDE SEQUENCE [LARGE SCALE GENOMIC DNA]</scope>
    <source>
        <strain evidence="7 8">62-1032</strain>
    </source>
</reference>
<dbReference type="InterPro" id="IPR056767">
    <property type="entry name" value="C2H2-Znf_KIN17"/>
</dbReference>
<dbReference type="Gene3D" id="1.10.10.2030">
    <property type="entry name" value="DNA/RNA-binding protein Kin17, conserved domain"/>
    <property type="match status" value="1"/>
</dbReference>
<evidence type="ECO:0000313" key="7">
    <source>
        <dbReference type="EMBL" id="ORY88320.1"/>
    </source>
</evidence>
<dbReference type="InterPro" id="IPR036236">
    <property type="entry name" value="Znf_C2H2_sf"/>
</dbReference>
<dbReference type="FunFam" id="1.10.10.2030:FF:000001">
    <property type="entry name" value="DNA/RNA-binding protein KIN17, putative"/>
    <property type="match status" value="1"/>
</dbReference>
<dbReference type="Pfam" id="PF10357">
    <property type="entry name" value="WH_KIN17"/>
    <property type="match status" value="1"/>
</dbReference>
<dbReference type="GO" id="GO:0005634">
    <property type="term" value="C:nucleus"/>
    <property type="evidence" value="ECO:0007669"/>
    <property type="project" value="TreeGrafter"/>
</dbReference>
<dbReference type="FunCoup" id="A0A1Y2FWB7">
    <property type="interactions" value="679"/>
</dbReference>
<dbReference type="InParanoid" id="A0A1Y2FWB7"/>
<dbReference type="Proteomes" id="UP000193467">
    <property type="component" value="Unassembled WGS sequence"/>
</dbReference>
<accession>A0A1Y2FWB7</accession>
<dbReference type="InterPro" id="IPR038254">
    <property type="entry name" value="KIN17_WH-like_sf"/>
</dbReference>
<evidence type="ECO:0000256" key="4">
    <source>
        <dbReference type="ARBA" id="ARBA00022833"/>
    </source>
</evidence>
<comment type="caution">
    <text evidence="7">The sequence shown here is derived from an EMBL/GenBank/DDBJ whole genome shotgun (WGS) entry which is preliminary data.</text>
</comment>
<keyword evidence="3" id="KW-0863">Zinc-finger</keyword>
<feature type="domain" description="DNA/RNA-binding protein Kin17 WH-like" evidence="6">
    <location>
        <begin position="52"/>
        <end position="178"/>
    </location>
</feature>
<organism evidence="7 8">
    <name type="scientific">Leucosporidium creatinivorum</name>
    <dbReference type="NCBI Taxonomy" id="106004"/>
    <lineage>
        <taxon>Eukaryota</taxon>
        <taxon>Fungi</taxon>
        <taxon>Dikarya</taxon>
        <taxon>Basidiomycota</taxon>
        <taxon>Pucciniomycotina</taxon>
        <taxon>Microbotryomycetes</taxon>
        <taxon>Leucosporidiales</taxon>
        <taxon>Leucosporidium</taxon>
    </lineage>
</organism>
<evidence type="ECO:0000259" key="6">
    <source>
        <dbReference type="SMART" id="SM01253"/>
    </source>
</evidence>
<dbReference type="AlphaFoldDB" id="A0A1Y2FWB7"/>
<dbReference type="InterPro" id="IPR019447">
    <property type="entry name" value="DNA/RNA-bd_Kin17_WH-like_dom"/>
</dbReference>
<feature type="compositionally biased region" description="Basic and acidic residues" evidence="5">
    <location>
        <begin position="179"/>
        <end position="190"/>
    </location>
</feature>
<feature type="region of interest" description="Disordered" evidence="5">
    <location>
        <begin position="179"/>
        <end position="223"/>
    </location>
</feature>
<dbReference type="OrthoDB" id="10266249at2759"/>
<dbReference type="GO" id="GO:0008270">
    <property type="term" value="F:zinc ion binding"/>
    <property type="evidence" value="ECO:0007669"/>
    <property type="project" value="UniProtKB-KW"/>
</dbReference>
<dbReference type="PANTHER" id="PTHR12805">
    <property type="entry name" value="KIN17 KIN, ANTIGENIC DETERMINANT OF RECA PROTEIN HOMOLOG"/>
    <property type="match status" value="1"/>
</dbReference>
<name>A0A1Y2FWB7_9BASI</name>
<evidence type="ECO:0000256" key="3">
    <source>
        <dbReference type="ARBA" id="ARBA00022771"/>
    </source>
</evidence>
<dbReference type="GO" id="GO:0006260">
    <property type="term" value="P:DNA replication"/>
    <property type="evidence" value="ECO:0007669"/>
    <property type="project" value="TreeGrafter"/>
</dbReference>
<dbReference type="SMART" id="SM01253">
    <property type="entry name" value="Kin17_mid"/>
    <property type="match status" value="1"/>
</dbReference>
<feature type="region of interest" description="Disordered" evidence="5">
    <location>
        <begin position="285"/>
        <end position="350"/>
    </location>
</feature>
<dbReference type="STRING" id="106004.A0A1Y2FWB7"/>
<dbReference type="GO" id="GO:0006974">
    <property type="term" value="P:DNA damage response"/>
    <property type="evidence" value="ECO:0007669"/>
    <property type="project" value="TreeGrafter"/>
</dbReference>
<dbReference type="PANTHER" id="PTHR12805:SF0">
    <property type="entry name" value="DNA_RNA-BINDING PROTEIN KIN17"/>
    <property type="match status" value="1"/>
</dbReference>
<dbReference type="Pfam" id="PF25095">
    <property type="entry name" value="C2H2-zf_KIN17"/>
    <property type="match status" value="1"/>
</dbReference>
<comment type="similarity">
    <text evidence="1">Belongs to the KIN17 family.</text>
</comment>
<evidence type="ECO:0000313" key="8">
    <source>
        <dbReference type="Proteomes" id="UP000193467"/>
    </source>
</evidence>
<keyword evidence="7" id="KW-0238">DNA-binding</keyword>
<evidence type="ECO:0000256" key="2">
    <source>
        <dbReference type="ARBA" id="ARBA00022723"/>
    </source>
</evidence>